<dbReference type="PROSITE" id="PS01248">
    <property type="entry name" value="EGF_LAM_1"/>
    <property type="match status" value="1"/>
</dbReference>
<evidence type="ECO:0000256" key="7">
    <source>
        <dbReference type="ARBA" id="ARBA00022989"/>
    </source>
</evidence>
<evidence type="ECO:0000256" key="6">
    <source>
        <dbReference type="ARBA" id="ARBA00022737"/>
    </source>
</evidence>
<evidence type="ECO:0000259" key="15">
    <source>
        <dbReference type="PROSITE" id="PS01180"/>
    </source>
</evidence>
<dbReference type="PANTHER" id="PTHR46376">
    <property type="entry name" value="LEUCINE-ZIPPER-LIKE TRANSCRIPTIONAL REGULATOR 1"/>
    <property type="match status" value="1"/>
</dbReference>
<dbReference type="Pfam" id="PF01437">
    <property type="entry name" value="PSI"/>
    <property type="match status" value="1"/>
</dbReference>
<dbReference type="InterPro" id="IPR002049">
    <property type="entry name" value="LE_dom"/>
</dbReference>
<evidence type="ECO:0000256" key="4">
    <source>
        <dbReference type="ARBA" id="ARBA00022692"/>
    </source>
</evidence>
<keyword evidence="8 13" id="KW-0472">Membrane</keyword>
<dbReference type="EMBL" id="LR783210">
    <property type="protein sequence ID" value="CAB3224709.1"/>
    <property type="molecule type" value="mRNA"/>
</dbReference>
<dbReference type="InterPro" id="IPR000742">
    <property type="entry name" value="EGF"/>
</dbReference>
<dbReference type="InterPro" id="IPR002165">
    <property type="entry name" value="Plexin_repeat"/>
</dbReference>
<feature type="transmembrane region" description="Helical" evidence="13">
    <location>
        <begin position="1011"/>
        <end position="1033"/>
    </location>
</feature>
<keyword evidence="6" id="KW-0677">Repeat</keyword>
<dbReference type="SUPFAM" id="SSF49854">
    <property type="entry name" value="Spermadhesin, CUB domain"/>
    <property type="match status" value="1"/>
</dbReference>
<keyword evidence="11 12" id="KW-0424">Laminin EGF-like domain</keyword>
<keyword evidence="4 13" id="KW-0812">Transmembrane</keyword>
<dbReference type="InterPro" id="IPR016201">
    <property type="entry name" value="PSI"/>
</dbReference>
<dbReference type="SMART" id="SM00180">
    <property type="entry name" value="EGF_Lam"/>
    <property type="match status" value="2"/>
</dbReference>
<dbReference type="Pfam" id="PF24972">
    <property type="entry name" value="GBD_ATRN"/>
    <property type="match status" value="1"/>
</dbReference>
<dbReference type="Pfam" id="PF24981">
    <property type="entry name" value="Beta-prop_ATRN-LZTR1"/>
    <property type="match status" value="1"/>
</dbReference>
<dbReference type="Gene3D" id="2.120.10.80">
    <property type="entry name" value="Kelch-type beta propeller"/>
    <property type="match status" value="2"/>
</dbReference>
<dbReference type="GO" id="GO:0016020">
    <property type="term" value="C:membrane"/>
    <property type="evidence" value="ECO:0007669"/>
    <property type="project" value="UniProtKB-SubCell"/>
</dbReference>
<evidence type="ECO:0000256" key="5">
    <source>
        <dbReference type="ARBA" id="ARBA00022729"/>
    </source>
</evidence>
<evidence type="ECO:0000313" key="17">
    <source>
        <dbReference type="EMBL" id="CAB3224709.1"/>
    </source>
</evidence>
<comment type="subcellular location">
    <subcellularLocation>
        <location evidence="1">Membrane</location>
        <topology evidence="1">Single-pass membrane protein</topology>
    </subcellularLocation>
</comment>
<dbReference type="PROSITE" id="PS50027">
    <property type="entry name" value="EGF_LAM_2"/>
    <property type="match status" value="1"/>
</dbReference>
<evidence type="ECO:0000256" key="10">
    <source>
        <dbReference type="ARBA" id="ARBA00023180"/>
    </source>
</evidence>
<evidence type="ECO:0000256" key="12">
    <source>
        <dbReference type="PROSITE-ProRule" id="PRU00460"/>
    </source>
</evidence>
<dbReference type="PANTHER" id="PTHR46376:SF2">
    <property type="entry name" value="DISTRACTED, ISOFORM B"/>
    <property type="match status" value="1"/>
</dbReference>
<keyword evidence="10" id="KW-0325">Glycoprotein</keyword>
<evidence type="ECO:0000256" key="3">
    <source>
        <dbReference type="ARBA" id="ARBA00022536"/>
    </source>
</evidence>
<dbReference type="InterPro" id="IPR051568">
    <property type="entry name" value="LZTR1/Attractin"/>
</dbReference>
<keyword evidence="9 12" id="KW-1015">Disulfide bond</keyword>
<feature type="disulfide bond" evidence="12">
    <location>
        <begin position="819"/>
        <end position="828"/>
    </location>
</feature>
<dbReference type="PROSITE" id="PS01186">
    <property type="entry name" value="EGF_2"/>
    <property type="match status" value="1"/>
</dbReference>
<keyword evidence="5 14" id="KW-0732">Signal</keyword>
<dbReference type="Pfam" id="PF00431">
    <property type="entry name" value="CUB"/>
    <property type="match status" value="1"/>
</dbReference>
<dbReference type="CDD" id="cd00041">
    <property type="entry name" value="CUB"/>
    <property type="match status" value="1"/>
</dbReference>
<feature type="signal peptide" evidence="14">
    <location>
        <begin position="1"/>
        <end position="24"/>
    </location>
</feature>
<comment type="caution">
    <text evidence="12">Lacks conserved residue(s) required for the propagation of feature annotation.</text>
</comment>
<dbReference type="PROSITE" id="PS00022">
    <property type="entry name" value="EGF_1"/>
    <property type="match status" value="1"/>
</dbReference>
<dbReference type="GO" id="GO:0005794">
    <property type="term" value="C:Golgi apparatus"/>
    <property type="evidence" value="ECO:0007669"/>
    <property type="project" value="TreeGrafter"/>
</dbReference>
<proteinExistence type="evidence at transcript level"/>
<dbReference type="InterPro" id="IPR000859">
    <property type="entry name" value="CUB_dom"/>
</dbReference>
<reference evidence="17" key="1">
    <citation type="submission" date="2020-04" db="EMBL/GenBank/DDBJ databases">
        <authorList>
            <person name="Neveu A P."/>
        </authorList>
    </citation>
    <scope>NUCLEOTIDE SEQUENCE</scope>
    <source>
        <tissue evidence="17">Whole embryo</tissue>
    </source>
</reference>
<feature type="disulfide bond" evidence="12">
    <location>
        <begin position="831"/>
        <end position="845"/>
    </location>
</feature>
<dbReference type="InterPro" id="IPR056737">
    <property type="entry name" value="Beta-prop_ATRN-MKLN-like"/>
</dbReference>
<evidence type="ECO:0000256" key="2">
    <source>
        <dbReference type="ARBA" id="ARBA00022441"/>
    </source>
</evidence>
<accession>A0A6F9D6Q6</accession>
<dbReference type="Gene3D" id="2.10.25.10">
    <property type="entry name" value="Laminin"/>
    <property type="match status" value="1"/>
</dbReference>
<sequence>MGLFLHVCLGAAFLCNMMFGHVLSFCHNTDIVASKNEESKCFMGTCTNSTCICTNGWGGSLCDYCHGRVMVNQSSGYITDGPHPYLNSSACSWLIKPAIKHSSLKLTLLEFGSECGWDYLYIYDGDSAFSPLIGTYSGLVAINETTHYPELLAKSGTAFLQFYSDVAYRLSGFNISYSIDTCLYNCSDRGVCTDGVCICDDGWSGVACKYQVNAETKDWLALSIPPNITPRASFDVASDIDVMWMYGGFAFEDPYSELVAYNASTEKWLIIENNGTFPPSRYSHSMVFYDNKLLVFGGKLCENETSVNDLWEFDTTLSTWRLVSYNTTFDNVPGQYHSSLTLSGHSANLVKLSNTSEFMFVFFGYHPFEEYSSFVYKYNPTQKLWSRPKLFGKKISGFYGHSSAYDEYGSQIYVHGGYGVSGLSQDTFVYNPRTNWVRIVKNGGGPRYLHSAVFYGWTMYVFGGNTHNDTSQSTGALCYSSDFLTYNSYCNRWKYVPTPNFTVDFERFGHKAVVLTTNGLSNIFVTSGYNGKMIPNILTYNPVPCHYHQANESICNGTFDEGQCIWDSGKCVSTSSIVDTVNLNIDPLCRNLSHDDFEKKCQEYSGCEACLSNLYNCTYCEDKNTCHYSKNNPSCLSKCNDDNYCSKFKNCFQCESFDSKCKWVNGQCKNGSTAQSVCNINSTCYQQLTCSDCTKHSNSKCMWCLNKNQCIQTNSYVVHFPYGQCFEWTNVKQTCRDYNCSSLKTCTLCQRNSKCGWCDDGTETGRGFCLNGADQGPIAIGNTHSNEKCLSKSWYFSTCPSCQCNGHSKCFANGTCIHCENNTSGLQCQRCSEGYFGEALNGGSCQECACNNKATNCHALSGNCFCFTKGVVGNFCEKCDYSSGYIGNATNNGTCYYKLTENYQFQFTFTIPADEYITGINFQNTPVAQDDVQMSFESEKPVTITLGSSVTSQNEAHLTVEAQNVSSLQYTFNADQYSLGTNLNSTILIHVTDIQVPCRIKISLIQRSNRLLHILLILFSSFLVILFMAALTWKLKIMYDAYRLRATRAVELKQMAARPFAGMNLICDELLVKENACSPQSEINLNAETALCEEKCSTDSVCLMTVVLCMPSESEDTENTKQYSFEANIMRTFGKSSFMFGTTLALEKSRRLKMVCESQNNTYNESFLQMLPSCKQNSS</sequence>
<keyword evidence="7 13" id="KW-1133">Transmembrane helix</keyword>
<dbReference type="PROSITE" id="PS01180">
    <property type="entry name" value="CUB"/>
    <property type="match status" value="1"/>
</dbReference>
<evidence type="ECO:0000256" key="11">
    <source>
        <dbReference type="ARBA" id="ARBA00023292"/>
    </source>
</evidence>
<evidence type="ECO:0000256" key="14">
    <source>
        <dbReference type="SAM" id="SignalP"/>
    </source>
</evidence>
<evidence type="ECO:0000256" key="13">
    <source>
        <dbReference type="SAM" id="Phobius"/>
    </source>
</evidence>
<dbReference type="Gene3D" id="2.60.120.290">
    <property type="entry name" value="Spermadhesin, CUB domain"/>
    <property type="match status" value="1"/>
</dbReference>
<dbReference type="AlphaFoldDB" id="A0A6F9D6Q6"/>
<name>A0A6F9D6Q6_9ASCI</name>
<dbReference type="InterPro" id="IPR015915">
    <property type="entry name" value="Kelch-typ_b-propeller"/>
</dbReference>
<gene>
    <name evidence="17" type="primary">Atrnl1</name>
</gene>
<dbReference type="Pfam" id="PF24973">
    <property type="entry name" value="EGF_LMN_ATRN"/>
    <property type="match status" value="1"/>
</dbReference>
<dbReference type="SMART" id="SM00181">
    <property type="entry name" value="EGF"/>
    <property type="match status" value="4"/>
</dbReference>
<protein>
    <submittedName>
        <fullName evidence="17">Attractin-like protein 1</fullName>
    </submittedName>
</protein>
<evidence type="ECO:0000259" key="16">
    <source>
        <dbReference type="PROSITE" id="PS50027"/>
    </source>
</evidence>
<evidence type="ECO:0000256" key="1">
    <source>
        <dbReference type="ARBA" id="ARBA00004167"/>
    </source>
</evidence>
<dbReference type="SMART" id="SM00042">
    <property type="entry name" value="CUB"/>
    <property type="match status" value="1"/>
</dbReference>
<dbReference type="CDD" id="cd00055">
    <property type="entry name" value="EGF_Lam"/>
    <property type="match status" value="1"/>
</dbReference>
<feature type="domain" description="CUB" evidence="15">
    <location>
        <begin position="65"/>
        <end position="180"/>
    </location>
</feature>
<keyword evidence="3" id="KW-0245">EGF-like domain</keyword>
<dbReference type="InterPro" id="IPR056863">
    <property type="entry name" value="LMN_ATRN_NET-like_EGF"/>
</dbReference>
<dbReference type="SMART" id="SM00423">
    <property type="entry name" value="PSI"/>
    <property type="match status" value="3"/>
</dbReference>
<feature type="domain" description="Laminin EGF-like" evidence="16">
    <location>
        <begin position="802"/>
        <end position="847"/>
    </location>
</feature>
<organism evidence="17">
    <name type="scientific">Phallusia mammillata</name>
    <dbReference type="NCBI Taxonomy" id="59560"/>
    <lineage>
        <taxon>Eukaryota</taxon>
        <taxon>Metazoa</taxon>
        <taxon>Chordata</taxon>
        <taxon>Tunicata</taxon>
        <taxon>Ascidiacea</taxon>
        <taxon>Phlebobranchia</taxon>
        <taxon>Ascidiidae</taxon>
        <taxon>Phallusia</taxon>
    </lineage>
</organism>
<dbReference type="InterPro" id="IPR035914">
    <property type="entry name" value="Sperma_CUB_dom_sf"/>
</dbReference>
<evidence type="ECO:0000256" key="9">
    <source>
        <dbReference type="ARBA" id="ARBA00023157"/>
    </source>
</evidence>
<keyword evidence="2" id="KW-0880">Kelch repeat</keyword>
<dbReference type="SUPFAM" id="SSF57196">
    <property type="entry name" value="EGF/Laminin"/>
    <property type="match status" value="1"/>
</dbReference>
<feature type="chain" id="PRO_5026071269" evidence="14">
    <location>
        <begin position="25"/>
        <end position="1179"/>
    </location>
</feature>
<dbReference type="SUPFAM" id="SSF117281">
    <property type="entry name" value="Kelch motif"/>
    <property type="match status" value="1"/>
</dbReference>
<evidence type="ECO:0000256" key="8">
    <source>
        <dbReference type="ARBA" id="ARBA00023136"/>
    </source>
</evidence>
<dbReference type="InterPro" id="IPR056732">
    <property type="entry name" value="GBD_ATRN"/>
</dbReference>